<dbReference type="RefSeq" id="WP_379977990.1">
    <property type="nucleotide sequence ID" value="NZ_JBHSFV010000003.1"/>
</dbReference>
<proteinExistence type="predicted"/>
<dbReference type="InterPro" id="IPR055377">
    <property type="entry name" value="GH3_M"/>
</dbReference>
<comment type="caution">
    <text evidence="3">The sequence shown here is derived from an EMBL/GenBank/DDBJ whole genome shotgun (WGS) entry which is preliminary data.</text>
</comment>
<protein>
    <submittedName>
        <fullName evidence="3">GH3 auxin-responsive promoter family protein</fullName>
    </submittedName>
</protein>
<evidence type="ECO:0000259" key="2">
    <source>
        <dbReference type="Pfam" id="PF23572"/>
    </source>
</evidence>
<feature type="domain" description="GH3 C-terminal" evidence="2">
    <location>
        <begin position="376"/>
        <end position="487"/>
    </location>
</feature>
<dbReference type="InterPro" id="IPR055378">
    <property type="entry name" value="GH3_C"/>
</dbReference>
<feature type="domain" description="GH3 middle" evidence="1">
    <location>
        <begin position="293"/>
        <end position="350"/>
    </location>
</feature>
<dbReference type="EMBL" id="JBHSFV010000003">
    <property type="protein sequence ID" value="MFC4633763.1"/>
    <property type="molecule type" value="Genomic_DNA"/>
</dbReference>
<reference evidence="4" key="1">
    <citation type="journal article" date="2019" name="Int. J. Syst. Evol. Microbiol.">
        <title>The Global Catalogue of Microorganisms (GCM) 10K type strain sequencing project: providing services to taxonomists for standard genome sequencing and annotation.</title>
        <authorList>
            <consortium name="The Broad Institute Genomics Platform"/>
            <consortium name="The Broad Institute Genome Sequencing Center for Infectious Disease"/>
            <person name="Wu L."/>
            <person name="Ma J."/>
        </authorList>
    </citation>
    <scope>NUCLEOTIDE SEQUENCE [LARGE SCALE GENOMIC DNA]</scope>
    <source>
        <strain evidence="4">YJ-61-S</strain>
    </source>
</reference>
<organism evidence="3 4">
    <name type="scientific">Dokdonia ponticola</name>
    <dbReference type="NCBI Taxonomy" id="2041041"/>
    <lineage>
        <taxon>Bacteria</taxon>
        <taxon>Pseudomonadati</taxon>
        <taxon>Bacteroidota</taxon>
        <taxon>Flavobacteriia</taxon>
        <taxon>Flavobacteriales</taxon>
        <taxon>Flavobacteriaceae</taxon>
        <taxon>Dokdonia</taxon>
    </lineage>
</organism>
<dbReference type="Gene3D" id="3.40.50.12780">
    <property type="entry name" value="N-terminal domain of ligase-like"/>
    <property type="match status" value="1"/>
</dbReference>
<evidence type="ECO:0000313" key="3">
    <source>
        <dbReference type="EMBL" id="MFC4633763.1"/>
    </source>
</evidence>
<dbReference type="InterPro" id="IPR042099">
    <property type="entry name" value="ANL_N_sf"/>
</dbReference>
<keyword evidence="4" id="KW-1185">Reference proteome</keyword>
<dbReference type="PANTHER" id="PTHR31901:SF9">
    <property type="entry name" value="GH3 DOMAIN-CONTAINING PROTEIN"/>
    <property type="match status" value="1"/>
</dbReference>
<accession>A0ABV9HVB7</accession>
<name>A0ABV9HVB7_9FLAO</name>
<evidence type="ECO:0000259" key="1">
    <source>
        <dbReference type="Pfam" id="PF23571"/>
    </source>
</evidence>
<dbReference type="Pfam" id="PF23571">
    <property type="entry name" value="GH3_M"/>
    <property type="match status" value="1"/>
</dbReference>
<sequence length="495" mass="56288">MSLKSFAAKIFASRIQRKIDKWSSNPIATQEKVFKYLIDAAQYTEFGNDHHFDKIQSHEDFVREVPVRDYEELRLYIDRVVAGEPDIVWPGKPLYFAKTSGTTSGAKYIPLTKDSMRTHPDTARNAILCYIAETGNTGFVDGKMIFLQGSPEVEEKNGIKVGRLSGIVAHYVPNYLQKNRLPSWETNCIDDWETKVDAIVEETIDQDMTIISGIPSWVQMYFEKLIQKSNKPVGDLFKNFNLFIYGGVNYEPYRAKFENLIGRRVDSIELYPASEGFFAFQDKQGEKGMLLQLDNGIFYEFIKADSFFEENPQRITLKDVEVGVNYVMIISTSAGLWGYNIGDTVIFTSTKPYRILVSGRIKHFISAFGEHVIGKEVEHALQEAIQGTTIRINEFTVAPQITPQEGLPYHEWFIEFENEAEDLSAFAKAIDTSLQSQNSYYYDLIAGNVLQPLKISKVTPGGFNEYMKSIGKLGGQNKIPRLSNDRKIADRLPII</sequence>
<dbReference type="Proteomes" id="UP001596043">
    <property type="component" value="Unassembled WGS sequence"/>
</dbReference>
<gene>
    <name evidence="3" type="ORF">ACFO3O_07585</name>
</gene>
<dbReference type="Pfam" id="PF03321">
    <property type="entry name" value="GH3"/>
    <property type="match status" value="1"/>
</dbReference>
<dbReference type="InterPro" id="IPR004993">
    <property type="entry name" value="GH3"/>
</dbReference>
<evidence type="ECO:0000313" key="4">
    <source>
        <dbReference type="Proteomes" id="UP001596043"/>
    </source>
</evidence>
<dbReference type="Pfam" id="PF23572">
    <property type="entry name" value="GH3_C"/>
    <property type="match status" value="1"/>
</dbReference>
<dbReference type="PANTHER" id="PTHR31901">
    <property type="entry name" value="GH3 DOMAIN-CONTAINING PROTEIN"/>
    <property type="match status" value="1"/>
</dbReference>